<feature type="compositionally biased region" description="Gly residues" evidence="2">
    <location>
        <begin position="441"/>
        <end position="453"/>
    </location>
</feature>
<proteinExistence type="predicted"/>
<feature type="region of interest" description="Disordered" evidence="2">
    <location>
        <begin position="395"/>
        <end position="474"/>
    </location>
</feature>
<organism evidence="3 4">
    <name type="scientific">Friedmanniomyces endolithicus</name>
    <dbReference type="NCBI Taxonomy" id="329885"/>
    <lineage>
        <taxon>Eukaryota</taxon>
        <taxon>Fungi</taxon>
        <taxon>Dikarya</taxon>
        <taxon>Ascomycota</taxon>
        <taxon>Pezizomycotina</taxon>
        <taxon>Dothideomycetes</taxon>
        <taxon>Dothideomycetidae</taxon>
        <taxon>Mycosphaerellales</taxon>
        <taxon>Teratosphaeriaceae</taxon>
        <taxon>Friedmanniomyces</taxon>
    </lineage>
</organism>
<feature type="region of interest" description="Disordered" evidence="2">
    <location>
        <begin position="293"/>
        <end position="327"/>
    </location>
</feature>
<feature type="compositionally biased region" description="Basic and acidic residues" evidence="2">
    <location>
        <begin position="101"/>
        <end position="111"/>
    </location>
</feature>
<evidence type="ECO:0000313" key="4">
    <source>
        <dbReference type="Proteomes" id="UP000310066"/>
    </source>
</evidence>
<dbReference type="EMBL" id="NAJP01000001">
    <property type="protein sequence ID" value="TKA49537.1"/>
    <property type="molecule type" value="Genomic_DNA"/>
</dbReference>
<accession>A0A4U0VJV1</accession>
<sequence length="957" mass="103106">MLTTQHTALLHRIKHTEEPSIAFKVGGLDALAAMDKVQAHDHGSGSGSESGCSDLSALENETDEFGRRLLRHQRELQRLNSAIQPGQQAFKRARPRVRLAERVEQEERRDGVVSAHVQERAGSGGSADSEPPLNLPKQWGTKGKRRSDWLRKLHAPSEMEVPMANGEAEAGREVDQADGNLNLEDAIIPHRTAYTGDDSEWVAVGDDLVDVMENTPPSMRRHTPTSMRHLNMTFNDDLDDNQDFSSASLFASTPAAANVNRHNRRIDELTRRELDSIEKRGVAKRSLEHIIEKSTTTITTSPPKLGARPVSAPSADAASAAAASKRRRSLIATGNNNKENFPPHADVNGHGAYKDADTIGLVNRTAEAAVTFKNSSRPVHKRTDSYHLLKRLARVSSMSPSPGRSAAAPAANGIDVDDDEGERLPSRSGLAKSNRRDGVEGVRGAGVEGGVGSGMHRPHTSAGESATAFHFPTPGDEDGLVDVLPELRIEAKNIDTTPIPHDSAQHEARTPVVTGAWLDTPGPGIDVRPLLKSTDSTIVRAFGSPSAIAELEPRADPMDAYPRRVFSEPVHAKSALADVLKEVRELERREAADGEEEQMGETTIQSLEDIVSPDLGNGIDVRGTMATLTLDITTETVIERESDADGDVDKGRTTQAERDRRQEKLAMEAMNRHLRAARTSIKDANRGLRRVENRMDAAAIDSAATTPGSTSPSDDLSAAISTNVNNTYKARTTSTVRPTHCPTCGHHNDPTPPRSLFRTLLNSLITSFYTPPSPPSQPHGRPTYLAITLTSLLLYSALETLLCARYCNRRYATSMEGYGVDPDAPKLPFVIPTLLFGRFGRWVVGETVWEAVGAVVGNYFGAGDVGASAELLAMVGPESILMGGMGRGRGVGREAFAVAHESIAEAASGRVGRGYGSIGGWAKTTTAAVVSATARVVRSTVDAVDEVGSMWDDEFVA</sequence>
<evidence type="ECO:0000256" key="2">
    <source>
        <dbReference type="SAM" id="MobiDB-lite"/>
    </source>
</evidence>
<feature type="compositionally biased region" description="Low complexity" evidence="2">
    <location>
        <begin position="293"/>
        <end position="323"/>
    </location>
</feature>
<dbReference type="Proteomes" id="UP000310066">
    <property type="component" value="Unassembled WGS sequence"/>
</dbReference>
<feature type="region of interest" description="Disordered" evidence="2">
    <location>
        <begin position="641"/>
        <end position="660"/>
    </location>
</feature>
<dbReference type="OrthoDB" id="3439035at2759"/>
<evidence type="ECO:0000256" key="1">
    <source>
        <dbReference type="SAM" id="Coils"/>
    </source>
</evidence>
<protein>
    <submittedName>
        <fullName evidence="3">Uncharacterized protein</fullName>
    </submittedName>
</protein>
<comment type="caution">
    <text evidence="3">The sequence shown here is derived from an EMBL/GenBank/DDBJ whole genome shotgun (WGS) entry which is preliminary data.</text>
</comment>
<dbReference type="AlphaFoldDB" id="A0A4U0VJV1"/>
<keyword evidence="1" id="KW-0175">Coiled coil</keyword>
<feature type="compositionally biased region" description="Low complexity" evidence="2">
    <location>
        <begin position="396"/>
        <end position="411"/>
    </location>
</feature>
<reference evidence="3 4" key="1">
    <citation type="submission" date="2017-03" db="EMBL/GenBank/DDBJ databases">
        <title>Genomes of endolithic fungi from Antarctica.</title>
        <authorList>
            <person name="Coleine C."/>
            <person name="Masonjones S."/>
            <person name="Stajich J.E."/>
        </authorList>
    </citation>
    <scope>NUCLEOTIDE SEQUENCE [LARGE SCALE GENOMIC DNA]</scope>
    <source>
        <strain evidence="3 4">CCFEE 5311</strain>
    </source>
</reference>
<gene>
    <name evidence="3" type="ORF">B0A54_00204</name>
</gene>
<evidence type="ECO:0000313" key="3">
    <source>
        <dbReference type="EMBL" id="TKA49537.1"/>
    </source>
</evidence>
<feature type="region of interest" description="Disordered" evidence="2">
    <location>
        <begin position="101"/>
        <end position="147"/>
    </location>
</feature>
<feature type="coiled-coil region" evidence="1">
    <location>
        <begin position="674"/>
        <end position="701"/>
    </location>
</feature>
<name>A0A4U0VJV1_9PEZI</name>